<protein>
    <submittedName>
        <fullName evidence="5">AraC family transcriptional regulator</fullName>
    </submittedName>
</protein>
<dbReference type="GO" id="GO:0043565">
    <property type="term" value="F:sequence-specific DNA binding"/>
    <property type="evidence" value="ECO:0007669"/>
    <property type="project" value="InterPro"/>
</dbReference>
<dbReference type="Gene3D" id="1.10.10.60">
    <property type="entry name" value="Homeodomain-like"/>
    <property type="match status" value="1"/>
</dbReference>
<organism evidence="5 6">
    <name type="scientific">Rapidithrix thailandica</name>
    <dbReference type="NCBI Taxonomy" id="413964"/>
    <lineage>
        <taxon>Bacteria</taxon>
        <taxon>Pseudomonadati</taxon>
        <taxon>Bacteroidota</taxon>
        <taxon>Cytophagia</taxon>
        <taxon>Cytophagales</taxon>
        <taxon>Flammeovirgaceae</taxon>
        <taxon>Rapidithrix</taxon>
    </lineage>
</organism>
<evidence type="ECO:0000259" key="4">
    <source>
        <dbReference type="PROSITE" id="PS01124"/>
    </source>
</evidence>
<proteinExistence type="predicted"/>
<accession>A0AAW9S843</accession>
<keyword evidence="6" id="KW-1185">Reference proteome</keyword>
<dbReference type="InterPro" id="IPR037923">
    <property type="entry name" value="HTH-like"/>
</dbReference>
<dbReference type="SUPFAM" id="SSF46689">
    <property type="entry name" value="Homeodomain-like"/>
    <property type="match status" value="1"/>
</dbReference>
<dbReference type="Proteomes" id="UP001403385">
    <property type="component" value="Unassembled WGS sequence"/>
</dbReference>
<dbReference type="RefSeq" id="WP_346820691.1">
    <property type="nucleotide sequence ID" value="NZ_JBDKWZ010000004.1"/>
</dbReference>
<dbReference type="InterPro" id="IPR018060">
    <property type="entry name" value="HTH_AraC"/>
</dbReference>
<dbReference type="SMART" id="SM00342">
    <property type="entry name" value="HTH_ARAC"/>
    <property type="match status" value="1"/>
</dbReference>
<evidence type="ECO:0000256" key="2">
    <source>
        <dbReference type="ARBA" id="ARBA00023125"/>
    </source>
</evidence>
<keyword evidence="1" id="KW-0805">Transcription regulation</keyword>
<dbReference type="GO" id="GO:0003700">
    <property type="term" value="F:DNA-binding transcription factor activity"/>
    <property type="evidence" value="ECO:0007669"/>
    <property type="project" value="InterPro"/>
</dbReference>
<keyword evidence="2" id="KW-0238">DNA-binding</keyword>
<dbReference type="InterPro" id="IPR003313">
    <property type="entry name" value="AraC-bd"/>
</dbReference>
<dbReference type="PANTHER" id="PTHR43280">
    <property type="entry name" value="ARAC-FAMILY TRANSCRIPTIONAL REGULATOR"/>
    <property type="match status" value="1"/>
</dbReference>
<dbReference type="Pfam" id="PF12833">
    <property type="entry name" value="HTH_18"/>
    <property type="match status" value="1"/>
</dbReference>
<evidence type="ECO:0000256" key="1">
    <source>
        <dbReference type="ARBA" id="ARBA00023015"/>
    </source>
</evidence>
<dbReference type="SUPFAM" id="SSF51215">
    <property type="entry name" value="Regulatory protein AraC"/>
    <property type="match status" value="1"/>
</dbReference>
<gene>
    <name evidence="5" type="ORF">AAG747_08320</name>
</gene>
<dbReference type="AlphaFoldDB" id="A0AAW9S843"/>
<comment type="caution">
    <text evidence="5">The sequence shown here is derived from an EMBL/GenBank/DDBJ whole genome shotgun (WGS) entry which is preliminary data.</text>
</comment>
<dbReference type="InterPro" id="IPR009057">
    <property type="entry name" value="Homeodomain-like_sf"/>
</dbReference>
<dbReference type="EMBL" id="JBDKWZ010000004">
    <property type="protein sequence ID" value="MEN7547910.1"/>
    <property type="molecule type" value="Genomic_DNA"/>
</dbReference>
<dbReference type="PANTHER" id="PTHR43280:SF32">
    <property type="entry name" value="TRANSCRIPTIONAL REGULATORY PROTEIN"/>
    <property type="match status" value="1"/>
</dbReference>
<evidence type="ECO:0000256" key="3">
    <source>
        <dbReference type="ARBA" id="ARBA00023163"/>
    </source>
</evidence>
<sequence length="271" mass="31212">MEEIYARNGGKADAPHRHHFYTILWSFTARGSHIIDFKEYPIRPNSLFLVAPDKIHQVKTAPNPTGISILFTPEFLQYNAIAEDFIANHFIFKDTCETPPLTVHENKAKKLHFFVEQMQALQASEAEYKYDSLGAYLKLFLIESFQACKKEKLITPQELHGARELLRKFRHSVEKHYSEFHKVKDYADQLHITPGYLNEITSKYVGKSAKEYIQNRIILEAKRLAALSPMSAKEIGYQLGFTDPAHFSKVFKGNAGQTLQQFKKSHKLSHV</sequence>
<keyword evidence="3" id="KW-0804">Transcription</keyword>
<dbReference type="Pfam" id="PF02311">
    <property type="entry name" value="AraC_binding"/>
    <property type="match status" value="1"/>
</dbReference>
<name>A0AAW9S843_9BACT</name>
<reference evidence="5 6" key="1">
    <citation type="submission" date="2024-04" db="EMBL/GenBank/DDBJ databases">
        <title>Novel genus in family Flammeovirgaceae.</title>
        <authorList>
            <person name="Nguyen T.H."/>
            <person name="Vuong T.Q."/>
            <person name="Le H."/>
            <person name="Kim S.-G."/>
        </authorList>
    </citation>
    <scope>NUCLEOTIDE SEQUENCE [LARGE SCALE GENOMIC DNA]</scope>
    <source>
        <strain evidence="5 6">JCM 23209</strain>
    </source>
</reference>
<feature type="domain" description="HTH araC/xylS-type" evidence="4">
    <location>
        <begin position="167"/>
        <end position="265"/>
    </location>
</feature>
<evidence type="ECO:0000313" key="5">
    <source>
        <dbReference type="EMBL" id="MEN7547910.1"/>
    </source>
</evidence>
<evidence type="ECO:0000313" key="6">
    <source>
        <dbReference type="Proteomes" id="UP001403385"/>
    </source>
</evidence>
<dbReference type="PROSITE" id="PS01124">
    <property type="entry name" value="HTH_ARAC_FAMILY_2"/>
    <property type="match status" value="1"/>
</dbReference>